<dbReference type="OrthoDB" id="312439at2759"/>
<dbReference type="AlphaFoldDB" id="A0A8S1R767"/>
<comment type="caution">
    <text evidence="2">The sequence shown here is derived from an EMBL/GenBank/DDBJ whole genome shotgun (WGS) entry which is preliminary data.</text>
</comment>
<feature type="coiled-coil region" evidence="1">
    <location>
        <begin position="102"/>
        <end position="159"/>
    </location>
</feature>
<evidence type="ECO:0008006" key="4">
    <source>
        <dbReference type="Google" id="ProtNLM"/>
    </source>
</evidence>
<organism evidence="2 3">
    <name type="scientific">Paramecium sonneborni</name>
    <dbReference type="NCBI Taxonomy" id="65129"/>
    <lineage>
        <taxon>Eukaryota</taxon>
        <taxon>Sar</taxon>
        <taxon>Alveolata</taxon>
        <taxon>Ciliophora</taxon>
        <taxon>Intramacronucleata</taxon>
        <taxon>Oligohymenophorea</taxon>
        <taxon>Peniculida</taxon>
        <taxon>Parameciidae</taxon>
        <taxon>Paramecium</taxon>
    </lineage>
</organism>
<evidence type="ECO:0000256" key="1">
    <source>
        <dbReference type="SAM" id="Coils"/>
    </source>
</evidence>
<keyword evidence="3" id="KW-1185">Reference proteome</keyword>
<protein>
    <recommendedName>
        <fullName evidence="4">TLDc domain-containing protein</fullName>
    </recommendedName>
</protein>
<sequence>MSRANSCKIHPKFTIEWIRFYNQNIEYGCIKCLNQLQNCVGIEYLKDIIDNPEIIIPKLPIDKWYINFYQNLNNFSETQLESIYKQFETSLILLSNLLNQFIENGRSNLQQFIKQSKEAKEQLKKEFKINEIQALIKQIENLENKNSDVQDQIKIELIETIQNINLDLKKQQNSKINNILKETQLGINKFNLHCDKQIDYLLSIIKSGTTQLDQFLQQSFEAIKSNNVSTFSLTCQQSNIQNFNKQQRQRQIIDQKQMNYDQPKPELPQITYPYYFSHILPQYYFNYILNYADIEKKLYQNQQQFFSQNLNTNQMICYRFNPQQEFIVKGNCFWDFNNSKNRLMIFQSNNEGNPIFGYFSSSWKEFIFSFNHNEIYPKKEKKEDLQKNGLIYLEQNILQNNKNFSVGSFDLQINANLIDGQSLLGCDFQWDNFDAQKCSNYLFGEVKPNIKECEIFYF</sequence>
<gene>
    <name evidence="2" type="ORF">PSON_ATCC_30995.1.T1480123</name>
</gene>
<dbReference type="EMBL" id="CAJJDN010000148">
    <property type="protein sequence ID" value="CAD8124026.1"/>
    <property type="molecule type" value="Genomic_DNA"/>
</dbReference>
<evidence type="ECO:0000313" key="2">
    <source>
        <dbReference type="EMBL" id="CAD8124026.1"/>
    </source>
</evidence>
<dbReference type="Proteomes" id="UP000692954">
    <property type="component" value="Unassembled WGS sequence"/>
</dbReference>
<keyword evidence="1" id="KW-0175">Coiled coil</keyword>
<evidence type="ECO:0000313" key="3">
    <source>
        <dbReference type="Proteomes" id="UP000692954"/>
    </source>
</evidence>
<accession>A0A8S1R767</accession>
<proteinExistence type="predicted"/>
<reference evidence="2" key="1">
    <citation type="submission" date="2021-01" db="EMBL/GenBank/DDBJ databases">
        <authorList>
            <consortium name="Genoscope - CEA"/>
            <person name="William W."/>
        </authorList>
    </citation>
    <scope>NUCLEOTIDE SEQUENCE</scope>
</reference>
<name>A0A8S1R767_9CILI</name>